<protein>
    <submittedName>
        <fullName evidence="1">Uncharacterized protein</fullName>
    </submittedName>
</protein>
<organism evidence="1 2">
    <name type="scientific">Mucuna pruriens</name>
    <name type="common">Velvet bean</name>
    <name type="synonym">Dolichos pruriens</name>
    <dbReference type="NCBI Taxonomy" id="157652"/>
    <lineage>
        <taxon>Eukaryota</taxon>
        <taxon>Viridiplantae</taxon>
        <taxon>Streptophyta</taxon>
        <taxon>Embryophyta</taxon>
        <taxon>Tracheophyta</taxon>
        <taxon>Spermatophyta</taxon>
        <taxon>Magnoliopsida</taxon>
        <taxon>eudicotyledons</taxon>
        <taxon>Gunneridae</taxon>
        <taxon>Pentapetalae</taxon>
        <taxon>rosids</taxon>
        <taxon>fabids</taxon>
        <taxon>Fabales</taxon>
        <taxon>Fabaceae</taxon>
        <taxon>Papilionoideae</taxon>
        <taxon>50 kb inversion clade</taxon>
        <taxon>NPAAA clade</taxon>
        <taxon>indigoferoid/millettioid clade</taxon>
        <taxon>Phaseoleae</taxon>
        <taxon>Mucuna</taxon>
    </lineage>
</organism>
<gene>
    <name evidence="1" type="ORF">CR513_42010</name>
</gene>
<sequence length="73" mass="8024">MENNNRTLIELATPDVLYKSSAQTPKGISRGMFHNEAVGDTRGLHQYEGVSFLPRWSNKGLAILTIGSVQHLG</sequence>
<dbReference type="EMBL" id="QJKJ01009063">
    <property type="protein sequence ID" value="RDX77803.1"/>
    <property type="molecule type" value="Genomic_DNA"/>
</dbReference>
<name>A0A371FI45_MUCPR</name>
<evidence type="ECO:0000313" key="1">
    <source>
        <dbReference type="EMBL" id="RDX77803.1"/>
    </source>
</evidence>
<dbReference type="Proteomes" id="UP000257109">
    <property type="component" value="Unassembled WGS sequence"/>
</dbReference>
<proteinExistence type="predicted"/>
<comment type="caution">
    <text evidence="1">The sequence shown here is derived from an EMBL/GenBank/DDBJ whole genome shotgun (WGS) entry which is preliminary data.</text>
</comment>
<evidence type="ECO:0000313" key="2">
    <source>
        <dbReference type="Proteomes" id="UP000257109"/>
    </source>
</evidence>
<keyword evidence="2" id="KW-1185">Reference proteome</keyword>
<accession>A0A371FI45</accession>
<dbReference type="AlphaFoldDB" id="A0A371FI45"/>
<reference evidence="1" key="1">
    <citation type="submission" date="2018-05" db="EMBL/GenBank/DDBJ databases">
        <title>Draft genome of Mucuna pruriens seed.</title>
        <authorList>
            <person name="Nnadi N.E."/>
            <person name="Vos R."/>
            <person name="Hasami M.H."/>
            <person name="Devisetty U.K."/>
            <person name="Aguiy J.C."/>
        </authorList>
    </citation>
    <scope>NUCLEOTIDE SEQUENCE [LARGE SCALE GENOMIC DNA]</scope>
    <source>
        <strain evidence="1">JCA_2017</strain>
    </source>
</reference>
<feature type="non-terminal residue" evidence="1">
    <location>
        <position position="1"/>
    </location>
</feature>